<comment type="function">
    <text evidence="2">Removes 5-oxoproline from various penultimate amino acid residues except L-proline.</text>
</comment>
<comment type="similarity">
    <text evidence="4">Belongs to the peptidase C15 family.</text>
</comment>
<keyword evidence="8" id="KW-0788">Thiol protease</keyword>
<protein>
    <recommendedName>
        <fullName evidence="9">Pyroglutamyl-peptidase I</fullName>
        <ecNumber evidence="9">3.4.19.3</ecNumber>
    </recommendedName>
</protein>
<reference evidence="12" key="1">
    <citation type="submission" date="2017-04" db="EMBL/GenBank/DDBJ databases">
        <authorList>
            <person name="Varghese N."/>
            <person name="Submissions S."/>
        </authorList>
    </citation>
    <scope>NUCLEOTIDE SEQUENCE [LARGE SCALE GENOMIC DNA]</scope>
    <source>
        <strain evidence="12">RKEM611</strain>
    </source>
</reference>
<evidence type="ECO:0000313" key="11">
    <source>
        <dbReference type="EMBL" id="SMF02760.1"/>
    </source>
</evidence>
<dbReference type="RefSeq" id="WP_132315847.1">
    <property type="nucleotide sequence ID" value="NZ_FWZT01000003.1"/>
</dbReference>
<keyword evidence="6" id="KW-0645">Protease</keyword>
<dbReference type="OrthoDB" id="5291786at2"/>
<dbReference type="Pfam" id="PF01470">
    <property type="entry name" value="Peptidase_C15"/>
    <property type="match status" value="1"/>
</dbReference>
<evidence type="ECO:0000256" key="5">
    <source>
        <dbReference type="ARBA" id="ARBA00022490"/>
    </source>
</evidence>
<evidence type="ECO:0000256" key="10">
    <source>
        <dbReference type="PROSITE-ProRule" id="PRU10077"/>
    </source>
</evidence>
<dbReference type="PIRSF" id="PIRSF015592">
    <property type="entry name" value="Prld-crbxl_pptds"/>
    <property type="match status" value="1"/>
</dbReference>
<evidence type="ECO:0000256" key="7">
    <source>
        <dbReference type="ARBA" id="ARBA00022801"/>
    </source>
</evidence>
<evidence type="ECO:0000256" key="9">
    <source>
        <dbReference type="PROSITE-ProRule" id="PRU10076"/>
    </source>
</evidence>
<dbReference type="PROSITE" id="PS01334">
    <property type="entry name" value="PYRASE_CYS"/>
    <property type="match status" value="1"/>
</dbReference>
<keyword evidence="5" id="KW-0963">Cytoplasm</keyword>
<dbReference type="InterPro" id="IPR033694">
    <property type="entry name" value="PGPEP1_Cys_AS"/>
</dbReference>
<dbReference type="PROSITE" id="PS01333">
    <property type="entry name" value="PYRASE_GLU"/>
    <property type="match status" value="1"/>
</dbReference>
<accession>A0A1Y6BBJ6</accession>
<keyword evidence="7" id="KW-0378">Hydrolase</keyword>
<dbReference type="GO" id="GO:0005829">
    <property type="term" value="C:cytosol"/>
    <property type="evidence" value="ECO:0007669"/>
    <property type="project" value="InterPro"/>
</dbReference>
<feature type="active site" evidence="9">
    <location>
        <position position="80"/>
    </location>
</feature>
<dbReference type="AlphaFoldDB" id="A0A1Y6BBJ6"/>
<dbReference type="EC" id="3.4.19.3" evidence="9"/>
<dbReference type="STRING" id="1513793.SAMN06296036_103288"/>
<sequence length="206" mass="22553">MTQTSDQVLLTGFQPFANHKSNPSAEVAAHVAAENGYDFLVLPVGFKEAAQILLHQLEKNSYHTVIALGLAANRSSISLERIALNLIDARIPDEFGQQPIDEPLIAEAPLAIHTSLPIKKIHQHLEKERISSEVSYSAGTYVCNAVFFHLLHHRKTVNPSLKCGFIHIPLEELMPLEITKQAIKIATDTTISSESDTKGLSVGTIS</sequence>
<dbReference type="InterPro" id="IPR036440">
    <property type="entry name" value="Peptidase_C15-like_sf"/>
</dbReference>
<dbReference type="SUPFAM" id="SSF53182">
    <property type="entry name" value="Pyrrolidone carboxyl peptidase (pyroglutamate aminopeptidase)"/>
    <property type="match status" value="1"/>
</dbReference>
<dbReference type="InterPro" id="IPR000816">
    <property type="entry name" value="Peptidase_C15"/>
</dbReference>
<name>A0A1Y6BBJ6_9BACT</name>
<evidence type="ECO:0000256" key="8">
    <source>
        <dbReference type="ARBA" id="ARBA00022807"/>
    </source>
</evidence>
<dbReference type="PANTHER" id="PTHR23402">
    <property type="entry name" value="PROTEASE FAMILY C15 PYROGLUTAMYL-PEPTIDASE I-RELATED"/>
    <property type="match status" value="1"/>
</dbReference>
<organism evidence="11 12">
    <name type="scientific">Pseudobacteriovorax antillogorgiicola</name>
    <dbReference type="NCBI Taxonomy" id="1513793"/>
    <lineage>
        <taxon>Bacteria</taxon>
        <taxon>Pseudomonadati</taxon>
        <taxon>Bdellovibrionota</taxon>
        <taxon>Oligoflexia</taxon>
        <taxon>Oligoflexales</taxon>
        <taxon>Pseudobacteriovoracaceae</taxon>
        <taxon>Pseudobacteriovorax</taxon>
    </lineage>
</organism>
<evidence type="ECO:0000256" key="4">
    <source>
        <dbReference type="ARBA" id="ARBA00006641"/>
    </source>
</evidence>
<dbReference type="PRINTS" id="PR00706">
    <property type="entry name" value="PYROGLUPTASE"/>
</dbReference>
<dbReference type="EMBL" id="FWZT01000003">
    <property type="protein sequence ID" value="SMF02760.1"/>
    <property type="molecule type" value="Genomic_DNA"/>
</dbReference>
<dbReference type="PANTHER" id="PTHR23402:SF1">
    <property type="entry name" value="PYROGLUTAMYL-PEPTIDASE I"/>
    <property type="match status" value="1"/>
</dbReference>
<comment type="subcellular location">
    <subcellularLocation>
        <location evidence="3">Cytoplasm</location>
    </subcellularLocation>
</comment>
<evidence type="ECO:0000256" key="2">
    <source>
        <dbReference type="ARBA" id="ARBA00002280"/>
    </source>
</evidence>
<dbReference type="GO" id="GO:0006508">
    <property type="term" value="P:proteolysis"/>
    <property type="evidence" value="ECO:0007669"/>
    <property type="project" value="UniProtKB-KW"/>
</dbReference>
<evidence type="ECO:0000256" key="1">
    <source>
        <dbReference type="ARBA" id="ARBA00001770"/>
    </source>
</evidence>
<dbReference type="InterPro" id="IPR033693">
    <property type="entry name" value="PGPEP1_Glu_AS"/>
</dbReference>
<evidence type="ECO:0000256" key="6">
    <source>
        <dbReference type="ARBA" id="ARBA00022670"/>
    </source>
</evidence>
<dbReference type="InterPro" id="IPR016125">
    <property type="entry name" value="Peptidase_C15-like"/>
</dbReference>
<evidence type="ECO:0000256" key="3">
    <source>
        <dbReference type="ARBA" id="ARBA00004496"/>
    </source>
</evidence>
<dbReference type="CDD" id="cd00501">
    <property type="entry name" value="Peptidase_C15"/>
    <property type="match status" value="1"/>
</dbReference>
<evidence type="ECO:0000313" key="12">
    <source>
        <dbReference type="Proteomes" id="UP000192907"/>
    </source>
</evidence>
<dbReference type="GO" id="GO:0016920">
    <property type="term" value="F:pyroglutamyl-peptidase activity"/>
    <property type="evidence" value="ECO:0007669"/>
    <property type="project" value="UniProtKB-EC"/>
</dbReference>
<keyword evidence="12" id="KW-1185">Reference proteome</keyword>
<dbReference type="Gene3D" id="3.40.630.20">
    <property type="entry name" value="Peptidase C15, pyroglutamyl peptidase I-like"/>
    <property type="match status" value="1"/>
</dbReference>
<comment type="catalytic activity">
    <reaction evidence="1 9">
        <text>Release of an N-terminal pyroglutamyl group from a polypeptide, the second amino acid generally not being Pro.</text>
        <dbReference type="EC" id="3.4.19.3"/>
    </reaction>
</comment>
<gene>
    <name evidence="11" type="ORF">SAMN06296036_103288</name>
</gene>
<feature type="active site" evidence="10">
    <location>
        <position position="143"/>
    </location>
</feature>
<dbReference type="Proteomes" id="UP000192907">
    <property type="component" value="Unassembled WGS sequence"/>
</dbReference>
<proteinExistence type="inferred from homology"/>